<name>A0A2H6KEW9_9APIC</name>
<sequence>MRPSASEALVCSNCLTIFASRSLDMRVPWAKFSLNTSVPASKSSLRESTSLVDGPSVDTCFVNVGKLPTGVSTGANAGVAATCNAWEKKVASKTVITVNDAFLRQARFPATAFEPP</sequence>
<dbReference type="EMBL" id="BDSA01000003">
    <property type="protein sequence ID" value="GBE61524.1"/>
    <property type="molecule type" value="Genomic_DNA"/>
</dbReference>
<proteinExistence type="predicted"/>
<evidence type="ECO:0000313" key="1">
    <source>
        <dbReference type="EMBL" id="GBE61524.1"/>
    </source>
</evidence>
<dbReference type="RefSeq" id="XP_028867767.1">
    <property type="nucleotide sequence ID" value="XM_029011934.1"/>
</dbReference>
<dbReference type="VEuPathDB" id="PiroplasmaDB:BOVATA_030170"/>
<protein>
    <submittedName>
        <fullName evidence="1">Aconitase C-terminal domain-containing protein, putative</fullName>
    </submittedName>
</protein>
<accession>A0A2H6KEW9</accession>
<evidence type="ECO:0000313" key="2">
    <source>
        <dbReference type="Proteomes" id="UP000236319"/>
    </source>
</evidence>
<reference evidence="1 2" key="1">
    <citation type="journal article" date="2017" name="BMC Genomics">
        <title>Whole-genome assembly of Babesia ovata and comparative genomics between closely related pathogens.</title>
        <authorList>
            <person name="Yamagishi J."/>
            <person name="Asada M."/>
            <person name="Hakimi H."/>
            <person name="Tanaka T.Q."/>
            <person name="Sugimoto C."/>
            <person name="Kawazu S."/>
        </authorList>
    </citation>
    <scope>NUCLEOTIDE SEQUENCE [LARGE SCALE GENOMIC DNA]</scope>
    <source>
        <strain evidence="1 2">Miyake</strain>
    </source>
</reference>
<gene>
    <name evidence="1" type="ORF">BOVATA_030170</name>
</gene>
<comment type="caution">
    <text evidence="1">The sequence shown here is derived from an EMBL/GenBank/DDBJ whole genome shotgun (WGS) entry which is preliminary data.</text>
</comment>
<keyword evidence="2" id="KW-1185">Reference proteome</keyword>
<dbReference type="GeneID" id="39875294"/>
<organism evidence="1 2">
    <name type="scientific">Babesia ovata</name>
    <dbReference type="NCBI Taxonomy" id="189622"/>
    <lineage>
        <taxon>Eukaryota</taxon>
        <taxon>Sar</taxon>
        <taxon>Alveolata</taxon>
        <taxon>Apicomplexa</taxon>
        <taxon>Aconoidasida</taxon>
        <taxon>Piroplasmida</taxon>
        <taxon>Babesiidae</taxon>
        <taxon>Babesia</taxon>
    </lineage>
</organism>
<dbReference type="Proteomes" id="UP000236319">
    <property type="component" value="Unassembled WGS sequence"/>
</dbReference>
<dbReference type="AlphaFoldDB" id="A0A2H6KEW9"/>